<dbReference type="Proteomes" id="UP000177996">
    <property type="component" value="Unassembled WGS sequence"/>
</dbReference>
<dbReference type="AlphaFoldDB" id="A0A1G2D5Y4"/>
<evidence type="ECO:0000313" key="1">
    <source>
        <dbReference type="EMBL" id="OGZ08341.1"/>
    </source>
</evidence>
<dbReference type="STRING" id="1798661.A3D65_00435"/>
<sequence>MSSGVRKAGALMVVISKMIAKYQNCHSGNLDEEIFKLFEKAKRIHHAEDRNSLTKAIENI</sequence>
<evidence type="ECO:0000313" key="2">
    <source>
        <dbReference type="Proteomes" id="UP000177996"/>
    </source>
</evidence>
<gene>
    <name evidence="1" type="ORF">A3D65_00435</name>
</gene>
<protein>
    <submittedName>
        <fullName evidence="1">Uncharacterized protein</fullName>
    </submittedName>
</protein>
<proteinExistence type="predicted"/>
<comment type="caution">
    <text evidence="1">The sequence shown here is derived from an EMBL/GenBank/DDBJ whole genome shotgun (WGS) entry which is preliminary data.</text>
</comment>
<dbReference type="EMBL" id="MHLL01000037">
    <property type="protein sequence ID" value="OGZ08341.1"/>
    <property type="molecule type" value="Genomic_DNA"/>
</dbReference>
<reference evidence="1 2" key="1">
    <citation type="journal article" date="2016" name="Nat. Commun.">
        <title>Thousands of microbial genomes shed light on interconnected biogeochemical processes in an aquifer system.</title>
        <authorList>
            <person name="Anantharaman K."/>
            <person name="Brown C.T."/>
            <person name="Hug L.A."/>
            <person name="Sharon I."/>
            <person name="Castelle C.J."/>
            <person name="Probst A.J."/>
            <person name="Thomas B.C."/>
            <person name="Singh A."/>
            <person name="Wilkins M.J."/>
            <person name="Karaoz U."/>
            <person name="Brodie E.L."/>
            <person name="Williams K.H."/>
            <person name="Hubbard S.S."/>
            <person name="Banfield J.F."/>
        </authorList>
    </citation>
    <scope>NUCLEOTIDE SEQUENCE [LARGE SCALE GENOMIC DNA]</scope>
</reference>
<accession>A0A1G2D5Y4</accession>
<name>A0A1G2D5Y4_9BACT</name>
<organism evidence="1 2">
    <name type="scientific">Candidatus Lloydbacteria bacterium RIFCSPHIGHO2_02_FULL_50_13</name>
    <dbReference type="NCBI Taxonomy" id="1798661"/>
    <lineage>
        <taxon>Bacteria</taxon>
        <taxon>Candidatus Lloydiibacteriota</taxon>
    </lineage>
</organism>